<dbReference type="RefSeq" id="WP_274150670.1">
    <property type="nucleotide sequence ID" value="NZ_CP117811.1"/>
</dbReference>
<gene>
    <name evidence="2" type="ORF">PQO03_01310</name>
</gene>
<sequence length="249" mass="28401">MKTIFPKGIDKIKPVIFLTAGFTIVTIALIVNFYFTDKNLTVGYRPEQPIPFSHKLHAGEMGLDCRYCHINVEKSPHASVPHSDICWNCHSKVKTDSPKLQILANIQKDTIIKKHVIDHKFDKKGATVINEEIENPHKGAAIPWIKIHKLPEYAYFDHSVHIRAGVSCVECHGRIDQMEVVKQVNSLSMGWCLDCHKDHEKHIRPDSVRITDLAWTWDDSGLNKEDELKKIKETKNLNPPIMGCSACHR</sequence>
<dbReference type="InterPro" id="IPR036280">
    <property type="entry name" value="Multihaem_cyt_sf"/>
</dbReference>
<dbReference type="Gene3D" id="3.90.10.10">
    <property type="entry name" value="Cytochrome C3"/>
    <property type="match status" value="2"/>
</dbReference>
<dbReference type="Proteomes" id="UP001214250">
    <property type="component" value="Chromosome 1"/>
</dbReference>
<keyword evidence="3" id="KW-1185">Reference proteome</keyword>
<evidence type="ECO:0000256" key="1">
    <source>
        <dbReference type="SAM" id="Phobius"/>
    </source>
</evidence>
<dbReference type="CDD" id="cd08168">
    <property type="entry name" value="Cytochrom_C3"/>
    <property type="match status" value="1"/>
</dbReference>
<feature type="transmembrane region" description="Helical" evidence="1">
    <location>
        <begin position="12"/>
        <end position="35"/>
    </location>
</feature>
<organism evidence="2 3">
    <name type="scientific">Lentisphaera profundi</name>
    <dbReference type="NCBI Taxonomy" id="1658616"/>
    <lineage>
        <taxon>Bacteria</taxon>
        <taxon>Pseudomonadati</taxon>
        <taxon>Lentisphaerota</taxon>
        <taxon>Lentisphaeria</taxon>
        <taxon>Lentisphaerales</taxon>
        <taxon>Lentisphaeraceae</taxon>
        <taxon>Lentisphaera</taxon>
    </lineage>
</organism>
<name>A0ABY7VQX3_9BACT</name>
<keyword evidence="1" id="KW-0472">Membrane</keyword>
<dbReference type="EMBL" id="CP117811">
    <property type="protein sequence ID" value="WDE96605.1"/>
    <property type="molecule type" value="Genomic_DNA"/>
</dbReference>
<protein>
    <submittedName>
        <fullName evidence="2">Cytochrome c3 family protein</fullName>
    </submittedName>
</protein>
<evidence type="ECO:0000313" key="2">
    <source>
        <dbReference type="EMBL" id="WDE96605.1"/>
    </source>
</evidence>
<proteinExistence type="predicted"/>
<keyword evidence="1" id="KW-1133">Transmembrane helix</keyword>
<evidence type="ECO:0000313" key="3">
    <source>
        <dbReference type="Proteomes" id="UP001214250"/>
    </source>
</evidence>
<keyword evidence="1" id="KW-0812">Transmembrane</keyword>
<reference evidence="2 3" key="1">
    <citation type="submission" date="2023-02" db="EMBL/GenBank/DDBJ databases">
        <title>Genome sequence of Lentisphaera profundi SAORIC-696.</title>
        <authorList>
            <person name="Kim e."/>
            <person name="Cho J.-C."/>
            <person name="Choi A."/>
            <person name="Kang I."/>
        </authorList>
    </citation>
    <scope>NUCLEOTIDE SEQUENCE [LARGE SCALE GENOMIC DNA]</scope>
    <source>
        <strain evidence="2 3">SAORIC-696</strain>
    </source>
</reference>
<dbReference type="PANTHER" id="PTHR39425:SF1">
    <property type="entry name" value="CYTOCHROME C7-LIKE DOMAIN-CONTAINING PROTEIN"/>
    <property type="match status" value="1"/>
</dbReference>
<dbReference type="SUPFAM" id="SSF48695">
    <property type="entry name" value="Multiheme cytochromes"/>
    <property type="match status" value="1"/>
</dbReference>
<accession>A0ABY7VQX3</accession>
<dbReference type="PANTHER" id="PTHR39425">
    <property type="entry name" value="LIPOPROTEIN CYTOCHROME C"/>
    <property type="match status" value="1"/>
</dbReference>